<reference evidence="1 2" key="1">
    <citation type="journal article" date="2022" name="Hortic Res">
        <title>A haplotype resolved chromosomal level avocado genome allows analysis of novel avocado genes.</title>
        <authorList>
            <person name="Nath O."/>
            <person name="Fletcher S.J."/>
            <person name="Hayward A."/>
            <person name="Shaw L.M."/>
            <person name="Masouleh A.K."/>
            <person name="Furtado A."/>
            <person name="Henry R.J."/>
            <person name="Mitter N."/>
        </authorList>
    </citation>
    <scope>NUCLEOTIDE SEQUENCE [LARGE SCALE GENOMIC DNA]</scope>
    <source>
        <strain evidence="2">cv. Hass</strain>
    </source>
</reference>
<organism evidence="1 2">
    <name type="scientific">Persea americana</name>
    <name type="common">Avocado</name>
    <dbReference type="NCBI Taxonomy" id="3435"/>
    <lineage>
        <taxon>Eukaryota</taxon>
        <taxon>Viridiplantae</taxon>
        <taxon>Streptophyta</taxon>
        <taxon>Embryophyta</taxon>
        <taxon>Tracheophyta</taxon>
        <taxon>Spermatophyta</taxon>
        <taxon>Magnoliopsida</taxon>
        <taxon>Magnoliidae</taxon>
        <taxon>Laurales</taxon>
        <taxon>Lauraceae</taxon>
        <taxon>Persea</taxon>
    </lineage>
</organism>
<dbReference type="Proteomes" id="UP001234297">
    <property type="component" value="Chromosome 3"/>
</dbReference>
<evidence type="ECO:0000313" key="1">
    <source>
        <dbReference type="EMBL" id="KAJ8634629.1"/>
    </source>
</evidence>
<proteinExistence type="predicted"/>
<comment type="caution">
    <text evidence="1">The sequence shown here is derived from an EMBL/GenBank/DDBJ whole genome shotgun (WGS) entry which is preliminary data.</text>
</comment>
<gene>
    <name evidence="1" type="ORF">MRB53_008896</name>
</gene>
<name>A0ACC2LMG4_PERAE</name>
<evidence type="ECO:0000313" key="2">
    <source>
        <dbReference type="Proteomes" id="UP001234297"/>
    </source>
</evidence>
<sequence length="1206" mass="134663">MVPAHEMEQIQEPDRRNLQLCFESRLPESFFTGKKVEGQLGELIPVKLIDRSTGHVVASGPLSSLKLDVVVLPGDFKNEDDDVRTWENFKSHVVKERKGKGPLLAGDLQVSLKEGVGYLGELKFTDNSSWTQSRQFKLGVKVASGFYEGIRVREAITDAFKVKDRRGISYKKHDQPALNDEVWRLKNIAKKGAFYEKLKNAGILKVEDCVWKLGTDPQGLRKILGSSMSDRMWETLVEHVKTCDRSGKDYVYYADSTKNSAVFFKNFFELSGIIEGGEYYSAENLSDSQKVFADTLKKEAYAKWKDVIEYDGLLPLEMNPTEVVAPESYLSDTDQRVFPAFLPHVAPEPGFVNPGPAVGAFVPHPPSTDMVPSSQPSMRQAIRDIEQRVSPAFLTPVAPPEPVLVNPGLDIGDEHFLHTYHAHHKMSLNLRTPSVPSGEASENSMSDFEDCIARFLQDKDIEDCTSQFQQDLSEKADGNTSLDALWREVDRSDSHLPGPSLDPQAGGNTVLSVWGDLSVGAHGDPLLGGRGGRRRSQRRHLTSLPIWRGSGGFTLQEVVGGGGGYPIPKSGQKRRSIFYKVTKVILELLCPSWGSNVKMEGGNTSSPLFEREEFREMPSLDSKFEGLSVAGPVDIYVEFALTGPVLWIIHEPKHTCTNSLESYMMAGQKRVSDSSNVGEGKQLQFKKQKAPALPRQSLKQIERPDGRNLQLRCHSKLPPNFFTEGKVGGGVHGGEAIRVELTDKSTGNIVTSGPESRMKLDVVVLEGDFNHEDDDDEWTREDFEYHVVKEREGKRPLLAGELKVSLKGGVGSLGDVTVTDNSSWIPCKKFRLGFGVQSGFCGGIRIREAKTNAFTVKENRGQEYKKHHPPSWDDELWRLEKIKKDGSFLKKLNDNGIFKVEDFLRFLVRDSQALRKILGDGMPPKNWDSLVTHAKTCPLNGKQYVYYDGDLDNFGIIFNNIHQVNCLIAGGQYYSAETLDASLKVYVDRLVKKAYANWKDIVEYDDRMPLNMKQNKIASTSQIKVVTGDLADYPVSFYHPAVCLPHLPPSIPSEQAFANSLLADGDYPVSFEQQISVQCQPPSVSSQQAFAYPELTVEDYPVSFHPQVSFQPSSVQTFVNSTLAAGNYPISFDRQGSAPRQPFLVPSEQFLVNSEWAVGGGMGSDEELCREKPCKNVLLWLTPFYVLRFKRAVTRKRLARLVELEN</sequence>
<accession>A0ACC2LMG4</accession>
<protein>
    <submittedName>
        <fullName evidence="1">Uncharacterized protein</fullName>
    </submittedName>
</protein>
<keyword evidence="2" id="KW-1185">Reference proteome</keyword>
<dbReference type="EMBL" id="CM056811">
    <property type="protein sequence ID" value="KAJ8634629.1"/>
    <property type="molecule type" value="Genomic_DNA"/>
</dbReference>